<proteinExistence type="predicted"/>
<dbReference type="RefSeq" id="WP_120724115.1">
    <property type="nucleotide sequence ID" value="NZ_RBAK01000001.1"/>
</dbReference>
<organism evidence="1 2">
    <name type="scientific">Micromonospora endolithica</name>
    <dbReference type="NCBI Taxonomy" id="230091"/>
    <lineage>
        <taxon>Bacteria</taxon>
        <taxon>Bacillati</taxon>
        <taxon>Actinomycetota</taxon>
        <taxon>Actinomycetes</taxon>
        <taxon>Micromonosporales</taxon>
        <taxon>Micromonosporaceae</taxon>
        <taxon>Micromonospora</taxon>
    </lineage>
</organism>
<dbReference type="Proteomes" id="UP000281726">
    <property type="component" value="Unassembled WGS sequence"/>
</dbReference>
<gene>
    <name evidence="1" type="ORF">D7223_01950</name>
</gene>
<accession>A0A3A9ZQX7</accession>
<sequence length="1070" mass="117352">MPELPPEVVDRIVDELSSRGEKAVTCLRTAAALIKQAVDDDRGLRLAESAGYNLREALDAVVTGRPPVSGGLSAILEAWARYQSEVAQPDADMTASLSALEDALHRVAENRDRSSYHAARLLGYLRDKTGVDPLQGEADPIGEYNRLRNDANTALHAESALDAVTALYDRTVAWFIRMFTPPDAVVTAISELAAEPWQGVEQIGKLRELATNPHHLRLFLGRLTDPAWLNPVYDAGLLKLPQPDTAWPAASLLEGLGRSSPDEVAGMLERMLADSNVLRQDRRLGARFELLRVASQIGAAGHSVVGRIVELHANVRAVRALTFGVVKRADPTDPVVLRAADAMLSGEPFDRDDYYAGAVLDRLAAGLDAANVVERTRMLSAKVRRLARHPDMRFVALDIARLTADLGEERGYLAKVTHYLARMVSRARELGVPTADLLDWTKIIPGAIGERITCRILAEANDVSLQDKIDHITQRLASSTCTGDDRDLVTIVLNDDPEPDALDAWRRALGTPSAAPENPASALPDDWARAWRWSMVLPASLLAAWREPIAQVAARHGEPDPHALDRRSERFELRTGQSPRSEDELNALPVIEAAELVASWRPDEASDARMLGARELARTLEAVVKANPDRWSIDPVAVVTALHEPVYVLHYFRALTDVAGEITLRAPQILNAAKLARTTRWEPALLGRDDFDFEPGWDNVDTAAVDLLVALANKSADLTGHLETAWAWALELIDRIPDADDDAGEVKVSGGDSDALFHAINHPRGRGLQAVLALAGWERRQTETIRAEFTQLLNELVRMPGRVGMQYRAILAEHRVFLEAVAPGWLEQNTPTLFSDDDRGRETFDLTLKYARPTSWFYRHFRSQIFAAARRGAVNAVGCLLVGALNGEDGYSSDAIIEGLRGDTTALASAANEIAYLVQSSQPGTPELETAVTFWRALLEADRRIVPAETLQASGRWALVTGLSDDVWAEQTVQTLELTSGAIDLPIEVADRCKAATSSGDSTKILLLLLGQGEPWEQDYVARAGVEKLRTLARRQVDENFWRLRTRLIELGYHQAADVTPASGPAPNDE</sequence>
<comment type="caution">
    <text evidence="1">The sequence shown here is derived from an EMBL/GenBank/DDBJ whole genome shotgun (WGS) entry which is preliminary data.</text>
</comment>
<dbReference type="EMBL" id="RBAK01000001">
    <property type="protein sequence ID" value="RKN50561.1"/>
    <property type="molecule type" value="Genomic_DNA"/>
</dbReference>
<reference evidence="1 2" key="1">
    <citation type="journal article" date="2004" name="Syst. Appl. Microbiol.">
        <title>Cryptoendolithic actinomycetes from antarctic sandstone rock samples: Micromonospora endolithica sp. nov. and two isolates related to Micromonospora coerulea Jensen 1932.</title>
        <authorList>
            <person name="Hirsch P."/>
            <person name="Mevs U."/>
            <person name="Kroppenstedt R.M."/>
            <person name="Schumann P."/>
            <person name="Stackebrandt E."/>
        </authorList>
    </citation>
    <scope>NUCLEOTIDE SEQUENCE [LARGE SCALE GENOMIC DNA]</scope>
    <source>
        <strain evidence="1 2">JCM 12677</strain>
    </source>
</reference>
<name>A0A3A9ZQX7_9ACTN</name>
<evidence type="ECO:0000313" key="2">
    <source>
        <dbReference type="Proteomes" id="UP000281726"/>
    </source>
</evidence>
<keyword evidence="2" id="KW-1185">Reference proteome</keyword>
<dbReference type="OrthoDB" id="3638686at2"/>
<dbReference type="AlphaFoldDB" id="A0A3A9ZQX7"/>
<evidence type="ECO:0000313" key="1">
    <source>
        <dbReference type="EMBL" id="RKN50561.1"/>
    </source>
</evidence>
<protein>
    <submittedName>
        <fullName evidence="1">Uncharacterized protein</fullName>
    </submittedName>
</protein>